<reference evidence="4" key="1">
    <citation type="submission" date="2016-08" db="EMBL/GenBank/DDBJ databases">
        <title>Complete genome of Cloacibacillus porcorum.</title>
        <authorList>
            <person name="Looft T."/>
            <person name="Bayles D.O."/>
            <person name="Alt D.P."/>
        </authorList>
    </citation>
    <scope>NUCLEOTIDE SEQUENCE [LARGE SCALE GENOMIC DNA]</scope>
    <source>
        <strain evidence="4">CL-84</strain>
    </source>
</reference>
<dbReference type="InterPro" id="IPR013785">
    <property type="entry name" value="Aldolase_TIM"/>
</dbReference>
<keyword evidence="3" id="KW-0560">Oxidoreductase</keyword>
<keyword evidence="2" id="KW-0288">FMN</keyword>
<dbReference type="CDD" id="cd04730">
    <property type="entry name" value="NPD_like"/>
    <property type="match status" value="1"/>
</dbReference>
<dbReference type="OrthoDB" id="9778912at2"/>
<dbReference type="KEGG" id="cpor:BED41_06175"/>
<dbReference type="GO" id="GO:0051213">
    <property type="term" value="F:dioxygenase activity"/>
    <property type="evidence" value="ECO:0007669"/>
    <property type="project" value="UniProtKB-KW"/>
</dbReference>
<name>A0A1B2I406_9BACT</name>
<evidence type="ECO:0000256" key="3">
    <source>
        <dbReference type="ARBA" id="ARBA00023002"/>
    </source>
</evidence>
<keyword evidence="4" id="KW-0223">Dioxygenase</keyword>
<evidence type="ECO:0000256" key="1">
    <source>
        <dbReference type="ARBA" id="ARBA00022630"/>
    </source>
</evidence>
<evidence type="ECO:0000256" key="2">
    <source>
        <dbReference type="ARBA" id="ARBA00022643"/>
    </source>
</evidence>
<evidence type="ECO:0000313" key="5">
    <source>
        <dbReference type="Proteomes" id="UP000093044"/>
    </source>
</evidence>
<organism evidence="4 5">
    <name type="scientific">Cloacibacillus porcorum</name>
    <dbReference type="NCBI Taxonomy" id="1197717"/>
    <lineage>
        <taxon>Bacteria</taxon>
        <taxon>Thermotogati</taxon>
        <taxon>Synergistota</taxon>
        <taxon>Synergistia</taxon>
        <taxon>Synergistales</taxon>
        <taxon>Synergistaceae</taxon>
        <taxon>Cloacibacillus</taxon>
    </lineage>
</organism>
<accession>A0A1B2I406</accession>
<evidence type="ECO:0000313" key="4">
    <source>
        <dbReference type="EMBL" id="ANZ44711.1"/>
    </source>
</evidence>
<dbReference type="Pfam" id="PF03060">
    <property type="entry name" value="NMO"/>
    <property type="match status" value="1"/>
</dbReference>
<dbReference type="InterPro" id="IPR017569">
    <property type="entry name" value="Enoyl_ACP_red-II_put"/>
</dbReference>
<dbReference type="STRING" id="1197717.BED41_06175"/>
<dbReference type="SUPFAM" id="SSF51412">
    <property type="entry name" value="Inosine monophosphate dehydrogenase (IMPDH)"/>
    <property type="match status" value="1"/>
</dbReference>
<dbReference type="AlphaFoldDB" id="A0A1B2I406"/>
<proteinExistence type="predicted"/>
<dbReference type="RefSeq" id="WP_066744120.1">
    <property type="nucleotide sequence ID" value="NZ_CP016757.1"/>
</dbReference>
<dbReference type="Proteomes" id="UP000093044">
    <property type="component" value="Chromosome"/>
</dbReference>
<keyword evidence="1" id="KW-0285">Flavoprotein</keyword>
<dbReference type="GO" id="GO:0018580">
    <property type="term" value="F:nitronate monooxygenase activity"/>
    <property type="evidence" value="ECO:0007669"/>
    <property type="project" value="InterPro"/>
</dbReference>
<dbReference type="Gene3D" id="3.20.20.70">
    <property type="entry name" value="Aldolase class I"/>
    <property type="match status" value="1"/>
</dbReference>
<dbReference type="PANTHER" id="PTHR32332">
    <property type="entry name" value="2-NITROPROPANE DIOXYGENASE"/>
    <property type="match status" value="1"/>
</dbReference>
<dbReference type="GeneID" id="83057437"/>
<dbReference type="EMBL" id="CP016757">
    <property type="protein sequence ID" value="ANZ44711.1"/>
    <property type="molecule type" value="Genomic_DNA"/>
</dbReference>
<dbReference type="InterPro" id="IPR004136">
    <property type="entry name" value="NMO"/>
</dbReference>
<sequence length="315" mass="32741">MFEQNPVTNLLKIKYPIIQGGMAWVADADLAAAVSNGGGLGIIAAANMPADLLEQQLIKIRTLTDKPFGLNIMLLSPTADDALELAAKHGVPVVTTGAGMPGKVLDKLKPLGTTVIPVVASVSHAERIAKQGADAVIAEGMEAGGHIGEITTMNLVPQIADAVNLPVIAAGGIADGRGAAAAFVLGATGVQMGTRFVCAEECNVHINYKQKIAKANDRATAVTGRSLGHPVRAIKNKFIKQYEELEKRGASAEELEALGAGKLRLAVVEGDTEMGSLMAGQSAGLVHAIEPAAVIIESVISQMNNILSEMARYNR</sequence>
<keyword evidence="5" id="KW-1185">Reference proteome</keyword>
<gene>
    <name evidence="4" type="ORF">BED41_06175</name>
</gene>
<dbReference type="NCBIfam" id="TIGR03151">
    <property type="entry name" value="enACPred_II"/>
    <property type="match status" value="1"/>
</dbReference>
<protein>
    <submittedName>
        <fullName evidence="4">2-nitropropane dioxygenase</fullName>
    </submittedName>
</protein>
<dbReference type="PANTHER" id="PTHR32332:SF20">
    <property type="entry name" value="2-NITROPROPANE DIOXYGENASE-LIKE PROTEIN"/>
    <property type="match status" value="1"/>
</dbReference>